<keyword evidence="3" id="KW-1185">Reference proteome</keyword>
<dbReference type="KEGG" id="apoc:APORC_0579"/>
<accession>A0A1C0B0K8</accession>
<reference evidence="1 3" key="1">
    <citation type="submission" date="2015-05" db="EMBL/GenBank/DDBJ databases">
        <authorList>
            <person name="Rovetto F."/>
            <person name="Cocolin L."/>
            <person name="Illeghems K."/>
            <person name="Van Nieuwerburgh F."/>
            <person name="Houf K."/>
        </authorList>
    </citation>
    <scope>NUCLEOTIDE SEQUENCE [LARGE SCALE GENOMIC DNA]</scope>
    <source>
        <strain evidence="1 3">117434</strain>
    </source>
</reference>
<dbReference type="Proteomes" id="UP000322644">
    <property type="component" value="Chromosome"/>
</dbReference>
<protein>
    <submittedName>
        <fullName evidence="2">Uncharacterized protein</fullName>
    </submittedName>
</protein>
<dbReference type="EMBL" id="CP036246">
    <property type="protein sequence ID" value="QEP40195.1"/>
    <property type="molecule type" value="Genomic_DNA"/>
</dbReference>
<organism evidence="2 4">
    <name type="scientific">Arcobacter porcinus</name>
    <dbReference type="NCBI Taxonomy" id="1935204"/>
    <lineage>
        <taxon>Bacteria</taxon>
        <taxon>Pseudomonadati</taxon>
        <taxon>Campylobacterota</taxon>
        <taxon>Epsilonproteobacteria</taxon>
        <taxon>Campylobacterales</taxon>
        <taxon>Arcobacteraceae</taxon>
        <taxon>Arcobacter</taxon>
    </lineage>
</organism>
<reference evidence="2 4" key="3">
    <citation type="submission" date="2019-09" db="EMBL/GenBank/DDBJ databases">
        <title>Taxonomic note: a critical rebuttal of the proposed division of the genus Arcobacter into six genera, emended descriptions of Arcobacter anaerophilus and the genus Arcobacter, and an assessment of genus-level boundaries for Epsilonproteobacteria using in silico genomic comparator tools.</title>
        <authorList>
            <person name="On S.L.W."/>
            <person name="Miller W.G."/>
            <person name="Biggs P."/>
            <person name="Cornelius A."/>
            <person name="Vandamme P."/>
        </authorList>
    </citation>
    <scope>NUCLEOTIDE SEQUENCE [LARGE SCALE GENOMIC DNA]</scope>
    <source>
        <strain evidence="2 4">CCUG 56899</strain>
    </source>
</reference>
<evidence type="ECO:0000313" key="1">
    <source>
        <dbReference type="EMBL" id="OCL93394.1"/>
    </source>
</evidence>
<evidence type="ECO:0000313" key="3">
    <source>
        <dbReference type="Proteomes" id="UP000093159"/>
    </source>
</evidence>
<sequence>MFDFIIKIFSKKKQKIKREKTFVCKHCKLTCNNCTSMFCYSCHSNINNPCPKCGKTNQMEVKERINTNEYLVPTKRN</sequence>
<evidence type="ECO:0000313" key="2">
    <source>
        <dbReference type="EMBL" id="QEP40195.1"/>
    </source>
</evidence>
<name>A0A1C0B0K8_9BACT</name>
<evidence type="ECO:0000313" key="4">
    <source>
        <dbReference type="Proteomes" id="UP000322644"/>
    </source>
</evidence>
<dbReference type="Proteomes" id="UP000093159">
    <property type="component" value="Unassembled WGS sequence"/>
</dbReference>
<dbReference type="AlphaFoldDB" id="A0A1C0B0K8"/>
<dbReference type="EMBL" id="LDIR01000001">
    <property type="protein sequence ID" value="OCL93394.1"/>
    <property type="molecule type" value="Genomic_DNA"/>
</dbReference>
<dbReference type="RefSeq" id="WP_066176992.1">
    <property type="nucleotide sequence ID" value="NZ_CP036246.2"/>
</dbReference>
<proteinExistence type="predicted"/>
<reference evidence="2 4" key="2">
    <citation type="submission" date="2019-09" db="EMBL/GenBank/DDBJ databases">
        <title>Complete genome sequencing of four Arcobacter species reveals a diverse suite of mobile elements.</title>
        <authorList>
            <person name="Miller W.G."/>
            <person name="Yee E."/>
            <person name="Bono J.L."/>
        </authorList>
    </citation>
    <scope>NUCLEOTIDE SEQUENCE [LARGE SCALE GENOMIC DNA]</scope>
    <source>
        <strain evidence="2 4">CCUG 56899</strain>
    </source>
</reference>
<gene>
    <name evidence="1" type="ORF">AAX28_00937</name>
    <name evidence="2" type="ORF">APORC_0579</name>
</gene>
<dbReference type="OrthoDB" id="558944at2"/>